<dbReference type="KEGG" id="tmk:QGN29_11080"/>
<keyword evidence="3" id="KW-1185">Reference proteome</keyword>
<evidence type="ECO:0000256" key="1">
    <source>
        <dbReference type="SAM" id="Phobius"/>
    </source>
</evidence>
<dbReference type="EMBL" id="CP123872">
    <property type="protein sequence ID" value="WND02091.1"/>
    <property type="molecule type" value="Genomic_DNA"/>
</dbReference>
<feature type="transmembrane region" description="Helical" evidence="1">
    <location>
        <begin position="66"/>
        <end position="82"/>
    </location>
</feature>
<keyword evidence="1" id="KW-0472">Membrane</keyword>
<keyword evidence="1" id="KW-1133">Transmembrane helix</keyword>
<protein>
    <submittedName>
        <fullName evidence="2">Uncharacterized protein</fullName>
    </submittedName>
</protein>
<dbReference type="RefSeq" id="WP_310797926.1">
    <property type="nucleotide sequence ID" value="NZ_CP123872.1"/>
</dbReference>
<organism evidence="2 3">
    <name type="scientific">Temperatibacter marinus</name>
    <dbReference type="NCBI Taxonomy" id="1456591"/>
    <lineage>
        <taxon>Bacteria</taxon>
        <taxon>Pseudomonadati</taxon>
        <taxon>Pseudomonadota</taxon>
        <taxon>Alphaproteobacteria</taxon>
        <taxon>Kordiimonadales</taxon>
        <taxon>Temperatibacteraceae</taxon>
        <taxon>Temperatibacter</taxon>
    </lineage>
</organism>
<feature type="transmembrane region" description="Helical" evidence="1">
    <location>
        <begin position="224"/>
        <end position="244"/>
    </location>
</feature>
<keyword evidence="1" id="KW-0812">Transmembrane</keyword>
<reference evidence="2" key="1">
    <citation type="submission" date="2023-04" db="EMBL/GenBank/DDBJ databases">
        <title>Complete genome sequence of Temperatibacter marinus.</title>
        <authorList>
            <person name="Rong J.-C."/>
            <person name="Yi M.-L."/>
            <person name="Zhao Q."/>
        </authorList>
    </citation>
    <scope>NUCLEOTIDE SEQUENCE</scope>
    <source>
        <strain evidence="2">NBRC 110045</strain>
    </source>
</reference>
<feature type="transmembrane region" description="Helical" evidence="1">
    <location>
        <begin position="250"/>
        <end position="268"/>
    </location>
</feature>
<feature type="transmembrane region" description="Helical" evidence="1">
    <location>
        <begin position="18"/>
        <end position="36"/>
    </location>
</feature>
<feature type="transmembrane region" description="Helical" evidence="1">
    <location>
        <begin position="193"/>
        <end position="212"/>
    </location>
</feature>
<feature type="transmembrane region" description="Helical" evidence="1">
    <location>
        <begin position="94"/>
        <end position="114"/>
    </location>
</feature>
<dbReference type="Proteomes" id="UP001268683">
    <property type="component" value="Chromosome"/>
</dbReference>
<gene>
    <name evidence="2" type="ORF">QGN29_11080</name>
</gene>
<evidence type="ECO:0000313" key="3">
    <source>
        <dbReference type="Proteomes" id="UP001268683"/>
    </source>
</evidence>
<evidence type="ECO:0000313" key="2">
    <source>
        <dbReference type="EMBL" id="WND02091.1"/>
    </source>
</evidence>
<proteinExistence type="predicted"/>
<sequence>MTSTLHQKMTMKERYFQLFKYIIYILLLYSVIAFFIEDHQAAQFTFKDGISFSNLYQAYPQFIDTLAWYVLLMLFELETYVIEDDDFYDKVKWIIRPIYALCYTSITLAFLGYFEQMLMIYQFEFTEVTDACTLIGSNVTAIALELNEYVELTAANCSTATAPLYIQEKFGMIADDNIFILLKRLIMTDVVNAGSWLLIVVLLQIDVLLQLMGRLTDGFYRTNLYVKLVLYVVLFVCAGYWWVFGNYLDFQDAVLWILAFFFIEMNLFKWHEEEQDESSKKSAQ</sequence>
<name>A0AA52H8G0_9PROT</name>
<accession>A0AA52H8G0</accession>
<dbReference type="AlphaFoldDB" id="A0AA52H8G0"/>